<dbReference type="KEGG" id="coh:EAV92_01855"/>
<dbReference type="Gene3D" id="2.60.120.560">
    <property type="entry name" value="Exo-inulinase, domain 1"/>
    <property type="match status" value="1"/>
</dbReference>
<evidence type="ECO:0000313" key="2">
    <source>
        <dbReference type="EMBL" id="AYQ71438.1"/>
    </source>
</evidence>
<dbReference type="RefSeq" id="WP_123039502.1">
    <property type="nucleotide sequence ID" value="NZ_CP033433.1"/>
</dbReference>
<evidence type="ECO:0000259" key="1">
    <source>
        <dbReference type="SMART" id="SM00089"/>
    </source>
</evidence>
<proteinExistence type="predicted"/>
<feature type="domain" description="PKD/Chitinase" evidence="1">
    <location>
        <begin position="1297"/>
        <end position="1387"/>
    </location>
</feature>
<dbReference type="InterPro" id="IPR000601">
    <property type="entry name" value="PKD_dom"/>
</dbReference>
<reference evidence="2 3" key="1">
    <citation type="submission" date="2018-10" db="EMBL/GenBank/DDBJ databases">
        <title>Genome Sequence of Cohnella sp.</title>
        <authorList>
            <person name="Srinivasan S."/>
            <person name="Kim M.K."/>
        </authorList>
    </citation>
    <scope>NUCLEOTIDE SEQUENCE [LARGE SCALE GENOMIC DNA]</scope>
    <source>
        <strain evidence="2 3">18JY8-7</strain>
    </source>
</reference>
<gene>
    <name evidence="2" type="ORF">EAV92_01855</name>
</gene>
<keyword evidence="3" id="KW-1185">Reference proteome</keyword>
<dbReference type="Gene3D" id="2.60.40.10">
    <property type="entry name" value="Immunoglobulins"/>
    <property type="match status" value="1"/>
</dbReference>
<dbReference type="Pfam" id="PF18911">
    <property type="entry name" value="PKD_4"/>
    <property type="match status" value="1"/>
</dbReference>
<organism evidence="2 3">
    <name type="scientific">Cohnella candidum</name>
    <dbReference type="NCBI Taxonomy" id="2674991"/>
    <lineage>
        <taxon>Bacteria</taxon>
        <taxon>Bacillati</taxon>
        <taxon>Bacillota</taxon>
        <taxon>Bacilli</taxon>
        <taxon>Bacillales</taxon>
        <taxon>Paenibacillaceae</taxon>
        <taxon>Cohnella</taxon>
    </lineage>
</organism>
<dbReference type="InterPro" id="IPR035986">
    <property type="entry name" value="PKD_dom_sf"/>
</dbReference>
<dbReference type="EMBL" id="CP033433">
    <property type="protein sequence ID" value="AYQ71438.1"/>
    <property type="molecule type" value="Genomic_DNA"/>
</dbReference>
<name>A0A3G3JT90_9BACL</name>
<dbReference type="InterPro" id="IPR022409">
    <property type="entry name" value="PKD/Chitinase_dom"/>
</dbReference>
<dbReference type="SMART" id="SM00089">
    <property type="entry name" value="PKD"/>
    <property type="match status" value="1"/>
</dbReference>
<dbReference type="InterPro" id="IPR013783">
    <property type="entry name" value="Ig-like_fold"/>
</dbReference>
<evidence type="ECO:0000313" key="3">
    <source>
        <dbReference type="Proteomes" id="UP000269097"/>
    </source>
</evidence>
<accession>A0A3G3JT90</accession>
<dbReference type="Proteomes" id="UP000269097">
    <property type="component" value="Chromosome"/>
</dbReference>
<sequence>MSFNYSTYPYNIGVGSHTISLKIVASCGDTGWIASKTLNINGPSGNSPPVFEAGWTIPGQWNKAGVKTRVPVGTYLDLVYLDSPAAYDPDGDVFTFIGFDFSASNAWAKDIPLKYSAYTNGYHQIRMDTPGYFCGKATMRDVFGADSVRTACVEVVPPNPVPIITGPTSVVEGRPVTPALHADQSYSPLGLSIDHSRDIWTNKRASYPAPGTEVVTLEVFDSSGLKSLQPATHTITVKPDEPPVPSLQFTPTTVRGQSVQFKEDSYSPDGDQIVARTIVYRYDRNNDGIFSESSTAVTPDANRQFSITPALVGRFQFTVTVTEDWGKQAEKNFFLNVINDNPTVTFSMQGDISTPPTPGTTYNVNPSDLMTSAWSTTIGGKPWVVDSAEGSLSSVNLFNMSYQNEGVPLISDWKGVYLNSAAVTTATDTGLGLNLYQDYYLVQESAYWASNLIVKRNGVEVRRMSQVQLAQTDPEMGVLIITGGDNYDYEFTFKGFALGEAPVKKIYNGKHYWGCVSSSCFIVGNNLIQDKMPIRFNLDLKEVYSAANYPERWFYMNDYVNNFSYANPFTLAGKKDTVPADIPENATDPDQTIDWPIGYDSKGNLYYEAWGWHSGSPGGSMTFYGVNLAKLNGNTGDLMAVYDDGGQNNWNDGYKRDGYFWGGRVVGSEDGTKIAYTFRKQSFSDRVYRLIVRDEASGSVLSSTPIGTEELVIARYKNIIVTNESGTLRGRSFTSPATVLWSAYIGNNSMLLTTNGFAYGSVWGDSYLRAVDMETGTLSWLNFAPYFSQISSSSFTPSLRLSALPDGSLRVDPYYGSAKYFIVSGAAADVAKNYDVYGSFYSNTIPDLANFKLTYKVKFNIHSDSDQRAGFAFRAARGSGKNMYRVESSSTKTKLVKVVNGARTVLGETAYAMTAGTYYTITVNALFDNLKVYINGVPLIQVNDSTFADAGTFGPFTNAALTEFKAFSIQEIAAANSKMNNIALVTAGIQYSTSFIDTENDPEIQPLREWKFDHVDPNKFLNAGDGKSGLSGYDGMTLAAPPASLDKVGLYKVSYKVPDDPNSGYPYPSMVFDGYRAFSNTYVQSIIVHRRPIAAFSLSFNADRTVKWTDTSYDPDRWLSSAVYSTDPTGIDYRTTRGIMERKYYYTTPSGTTKNEKLVTPAEAGTYTVGLSVKDDYGAWSDWNEQTIMVTAPVAPDDPPIAGFTLSKTTISRADALTVTSTASDKEDGPAANLPHEYYIRNLTTGGAETLQSTSRGTWNKVFNSIGVMEIRQSVCDSKGQCSQAIRTVTVINRAPTADFEWSPNPVYEGDTVFLTNRSSDPDGDPLTYAWTISGPNGYSLSGSSKDLTLPGTQTADRPGAYRITLKVQDPSEAEASVTKTLIVRELSVQGAVLHTDAWEENRLRYNDKFPDSPRPRDWFWAGEAFVLEAAVTDTGGADTHAVSVEASATPELGMSLTAADSSHVRWRGLLRSSDAGFPLDRLPQGYYTFTFKAAFSNGVVKTSQATVRLKDSVEQYVRVHRVQ</sequence>
<protein>
    <recommendedName>
        <fullName evidence="1">PKD/Chitinase domain-containing protein</fullName>
    </recommendedName>
</protein>
<dbReference type="SUPFAM" id="SSF49299">
    <property type="entry name" value="PKD domain"/>
    <property type="match status" value="1"/>
</dbReference>